<accession>A0A223V5L1</accession>
<dbReference type="OrthoDB" id="1178917at2"/>
<dbReference type="EMBL" id="CP022957">
    <property type="protein sequence ID" value="ASV30714.1"/>
    <property type="molecule type" value="Genomic_DNA"/>
</dbReference>
<name>A0A223V5L1_9FLAO</name>
<sequence>MKKITAFSFIIIALVFGVIFYQKVELPTVWEGYFTKDYYGQFGPLAICVELLIAGLYLFKNNKKVNFSLALFGFTVLMDFIFTLAGLFSNTLPFYAKLIFLICAVWSLWLAFTDTFKLGRITFWSALLSFALGNVVELFFNLW</sequence>
<organism evidence="1 2">
    <name type="scientific">Maribacter cobaltidurans</name>
    <dbReference type="NCBI Taxonomy" id="1178778"/>
    <lineage>
        <taxon>Bacteria</taxon>
        <taxon>Pseudomonadati</taxon>
        <taxon>Bacteroidota</taxon>
        <taxon>Flavobacteriia</taxon>
        <taxon>Flavobacteriales</taxon>
        <taxon>Flavobacteriaceae</taxon>
        <taxon>Maribacter</taxon>
    </lineage>
</organism>
<dbReference type="KEGG" id="marb:CJ263_11075"/>
<evidence type="ECO:0000313" key="2">
    <source>
        <dbReference type="Proteomes" id="UP000215244"/>
    </source>
</evidence>
<proteinExistence type="predicted"/>
<gene>
    <name evidence="1" type="ORF">CJ263_11075</name>
</gene>
<evidence type="ECO:0000313" key="1">
    <source>
        <dbReference type="EMBL" id="ASV30714.1"/>
    </source>
</evidence>
<dbReference type="RefSeq" id="WP_094997332.1">
    <property type="nucleotide sequence ID" value="NZ_BMJL01000003.1"/>
</dbReference>
<keyword evidence="2" id="KW-1185">Reference proteome</keyword>
<dbReference type="AlphaFoldDB" id="A0A223V5L1"/>
<protein>
    <submittedName>
        <fullName evidence="1">Uncharacterized protein</fullName>
    </submittedName>
</protein>
<reference evidence="1 2" key="1">
    <citation type="submission" date="2017-08" db="EMBL/GenBank/DDBJ databases">
        <title>The complete genome sequence of Maribacter sp. B1, isolated from deep-sea sediment.</title>
        <authorList>
            <person name="Wu Y.-H."/>
            <person name="Cheng H."/>
            <person name="Xu X.-W."/>
        </authorList>
    </citation>
    <scope>NUCLEOTIDE SEQUENCE [LARGE SCALE GENOMIC DNA]</scope>
    <source>
        <strain evidence="1 2">B1</strain>
    </source>
</reference>
<dbReference type="Proteomes" id="UP000215244">
    <property type="component" value="Chromosome"/>
</dbReference>